<evidence type="ECO:0000256" key="7">
    <source>
        <dbReference type="ARBA" id="ARBA00022692"/>
    </source>
</evidence>
<evidence type="ECO:0000256" key="8">
    <source>
        <dbReference type="ARBA" id="ARBA00022792"/>
    </source>
</evidence>
<keyword evidence="5" id="KW-0813">Transport</keyword>
<dbReference type="PANTHER" id="PTHR46552">
    <property type="entry name" value="NADH-UBIQUINONE OXIDOREDUCTASE CHAIN 2"/>
    <property type="match status" value="1"/>
</dbReference>
<dbReference type="PRINTS" id="PR01436">
    <property type="entry name" value="NADHDHGNASE2"/>
</dbReference>
<feature type="transmembrane region" description="Helical" evidence="17">
    <location>
        <begin position="133"/>
        <end position="154"/>
    </location>
</feature>
<evidence type="ECO:0000256" key="9">
    <source>
        <dbReference type="ARBA" id="ARBA00022967"/>
    </source>
</evidence>
<evidence type="ECO:0000256" key="2">
    <source>
        <dbReference type="ARBA" id="ARBA00007012"/>
    </source>
</evidence>
<evidence type="ECO:0000259" key="18">
    <source>
        <dbReference type="Pfam" id="PF00361"/>
    </source>
</evidence>
<reference evidence="19" key="1">
    <citation type="journal article" date="2016" name="Mol. Phylogenet. Evol.">
        <title>Phylogenetic relationships among main superfamilies of Neritimorpha (Mollusca: Gastropoda).</title>
        <authorList>
            <person name="Uribe J.E."/>
            <person name="Colgan D."/>
            <person name="Castro L.R."/>
            <person name="Kano Y."/>
            <person name="Zardoya R."/>
        </authorList>
    </citation>
    <scope>NUCLEOTIDE SEQUENCE</scope>
</reference>
<comment type="similarity">
    <text evidence="2 17">Belongs to the complex I subunit 2 family.</text>
</comment>
<feature type="transmembrane region" description="Helical" evidence="17">
    <location>
        <begin position="62"/>
        <end position="79"/>
    </location>
</feature>
<keyword evidence="7 17" id="KW-0812">Transmembrane</keyword>
<dbReference type="GO" id="GO:0006120">
    <property type="term" value="P:mitochondrial electron transport, NADH to ubiquinone"/>
    <property type="evidence" value="ECO:0007669"/>
    <property type="project" value="InterPro"/>
</dbReference>
<dbReference type="GO" id="GO:0008137">
    <property type="term" value="F:NADH dehydrogenase (ubiquinone) activity"/>
    <property type="evidence" value="ECO:0007669"/>
    <property type="project" value="UniProtKB-EC"/>
</dbReference>
<feature type="transmembrane region" description="Helical" evidence="17">
    <location>
        <begin position="160"/>
        <end position="183"/>
    </location>
</feature>
<dbReference type="Pfam" id="PF00361">
    <property type="entry name" value="Proton_antipo_M"/>
    <property type="match status" value="1"/>
</dbReference>
<evidence type="ECO:0000256" key="5">
    <source>
        <dbReference type="ARBA" id="ARBA00022448"/>
    </source>
</evidence>
<evidence type="ECO:0000256" key="1">
    <source>
        <dbReference type="ARBA" id="ARBA00004448"/>
    </source>
</evidence>
<geneLocation type="mitochondrion" evidence="19"/>
<evidence type="ECO:0000313" key="19">
    <source>
        <dbReference type="EMBL" id="ANZ03430.1"/>
    </source>
</evidence>
<evidence type="ECO:0000256" key="11">
    <source>
        <dbReference type="ARBA" id="ARBA00022989"/>
    </source>
</evidence>
<keyword evidence="9 17" id="KW-1278">Translocase</keyword>
<name>A0A1B2G3G4_9GAST</name>
<proteinExistence type="inferred from homology"/>
<organism evidence="19">
    <name type="scientific">Viana regina</name>
    <dbReference type="NCBI Taxonomy" id="1882667"/>
    <lineage>
        <taxon>Eukaryota</taxon>
        <taxon>Metazoa</taxon>
        <taxon>Spiralia</taxon>
        <taxon>Lophotrochozoa</taxon>
        <taxon>Mollusca</taxon>
        <taxon>Gastropoda</taxon>
        <taxon>Neritimorpha</taxon>
        <taxon>Cycloneritida</taxon>
        <taxon>Helicinoidea</taxon>
        <taxon>Helicinidae</taxon>
    </lineage>
</organism>
<evidence type="ECO:0000256" key="13">
    <source>
        <dbReference type="ARBA" id="ARBA00023075"/>
    </source>
</evidence>
<dbReference type="EC" id="7.1.1.2" evidence="3 17"/>
<feature type="transmembrane region" description="Helical" evidence="17">
    <location>
        <begin position="289"/>
        <end position="313"/>
    </location>
</feature>
<evidence type="ECO:0000256" key="14">
    <source>
        <dbReference type="ARBA" id="ARBA00023128"/>
    </source>
</evidence>
<dbReference type="GO" id="GO:0005743">
    <property type="term" value="C:mitochondrial inner membrane"/>
    <property type="evidence" value="ECO:0007669"/>
    <property type="project" value="UniProtKB-SubCell"/>
</dbReference>
<keyword evidence="11 17" id="KW-1133">Transmembrane helix</keyword>
<keyword evidence="14 17" id="KW-0496">Mitochondrion</keyword>
<gene>
    <name evidence="19" type="primary">NAD2</name>
</gene>
<keyword evidence="8 17" id="KW-0999">Mitochondrion inner membrane</keyword>
<feature type="transmembrane region" description="Helical" evidence="17">
    <location>
        <begin position="30"/>
        <end position="50"/>
    </location>
</feature>
<feature type="transmembrane region" description="Helical" evidence="17">
    <location>
        <begin position="333"/>
        <end position="354"/>
    </location>
</feature>
<feature type="transmembrane region" description="Helical" evidence="17">
    <location>
        <begin position="214"/>
        <end position="237"/>
    </location>
</feature>
<evidence type="ECO:0000256" key="16">
    <source>
        <dbReference type="ARBA" id="ARBA00049551"/>
    </source>
</evidence>
<feature type="domain" description="NADH:quinone oxidoreductase/Mrp antiporter transmembrane" evidence="18">
    <location>
        <begin position="27"/>
        <end position="299"/>
    </location>
</feature>
<keyword evidence="10 17" id="KW-0249">Electron transport</keyword>
<evidence type="ECO:0000256" key="10">
    <source>
        <dbReference type="ARBA" id="ARBA00022982"/>
    </source>
</evidence>
<keyword evidence="13 17" id="KW-0830">Ubiquinone</keyword>
<accession>A0A1B2G3G4</accession>
<evidence type="ECO:0000256" key="17">
    <source>
        <dbReference type="RuleBase" id="RU003403"/>
    </source>
</evidence>
<protein>
    <recommendedName>
        <fullName evidence="4 17">NADH-ubiquinone oxidoreductase chain 2</fullName>
        <ecNumber evidence="3 17">7.1.1.2</ecNumber>
    </recommendedName>
</protein>
<keyword evidence="6 17" id="KW-0679">Respiratory chain</keyword>
<dbReference type="PANTHER" id="PTHR46552:SF1">
    <property type="entry name" value="NADH-UBIQUINONE OXIDOREDUCTASE CHAIN 2"/>
    <property type="match status" value="1"/>
</dbReference>
<evidence type="ECO:0000256" key="15">
    <source>
        <dbReference type="ARBA" id="ARBA00023136"/>
    </source>
</evidence>
<evidence type="ECO:0000256" key="6">
    <source>
        <dbReference type="ARBA" id="ARBA00022660"/>
    </source>
</evidence>
<dbReference type="AlphaFoldDB" id="A0A1B2G3G4"/>
<evidence type="ECO:0000256" key="12">
    <source>
        <dbReference type="ARBA" id="ARBA00023027"/>
    </source>
</evidence>
<sequence length="361" mass="41096">MYGGLKLYGLVSFFFMVFGVFFSLSAVSWLWVWVGMELNLIGFIPFLFLNKGVSVSEGAMKYIIVQSIGSSLILFGSFIDLGHSSLWVIDVNICLFEKIIGLFLAFAFGIKLGLFPFYHWLPSVASSCSMGGCVLLLTLQKIGPFNFFFVIYDFGFVNNFGFVFVIYLMCIGSSLVGGFGGLNSTHFRKIMAYSSINHSGWIVFSIGFSVSVSWVYMFIYFFSIIVIFFPFIFGFLCDLRGLSLVKGSVYSYLFVLIQLLSLGGLPPLLGFYGKLMVIVCSFCYTDGWVWVLFLIFGSLLSLCYYLSLVFIFFMNLMSFKSWFLIKVDFGNKFLWSFYFIVLFVTLSPVFYIYAMNLFYQS</sequence>
<keyword evidence="15 17" id="KW-0472">Membrane</keyword>
<feature type="transmembrane region" description="Helical" evidence="17">
    <location>
        <begin position="7"/>
        <end position="24"/>
    </location>
</feature>
<comment type="function">
    <text evidence="17">Core subunit of the mitochondrial membrane respiratory chain NADH dehydrogenase (Complex I) which catalyzes electron transfer from NADH through the respiratory chain, using ubiquinone as an electron acceptor. Essential for the catalytic activity and assembly of complex I.</text>
</comment>
<dbReference type="EMBL" id="KU342668">
    <property type="protein sequence ID" value="ANZ03430.1"/>
    <property type="molecule type" value="Genomic_DNA"/>
</dbReference>
<feature type="transmembrane region" description="Helical" evidence="17">
    <location>
        <begin position="190"/>
        <end position="208"/>
    </location>
</feature>
<dbReference type="InterPro" id="IPR003917">
    <property type="entry name" value="NADH_UbQ_OxRdtase_chain2"/>
</dbReference>
<dbReference type="InterPro" id="IPR050175">
    <property type="entry name" value="Complex_I_Subunit_2"/>
</dbReference>
<comment type="catalytic activity">
    <reaction evidence="16 17">
        <text>a ubiquinone + NADH + 5 H(+)(in) = a ubiquinol + NAD(+) + 4 H(+)(out)</text>
        <dbReference type="Rhea" id="RHEA:29091"/>
        <dbReference type="Rhea" id="RHEA-COMP:9565"/>
        <dbReference type="Rhea" id="RHEA-COMP:9566"/>
        <dbReference type="ChEBI" id="CHEBI:15378"/>
        <dbReference type="ChEBI" id="CHEBI:16389"/>
        <dbReference type="ChEBI" id="CHEBI:17976"/>
        <dbReference type="ChEBI" id="CHEBI:57540"/>
        <dbReference type="ChEBI" id="CHEBI:57945"/>
        <dbReference type="EC" id="7.1.1.2"/>
    </reaction>
</comment>
<keyword evidence="12 17" id="KW-0520">NAD</keyword>
<feature type="transmembrane region" description="Helical" evidence="17">
    <location>
        <begin position="249"/>
        <end position="269"/>
    </location>
</feature>
<evidence type="ECO:0000256" key="4">
    <source>
        <dbReference type="ARBA" id="ARBA00021008"/>
    </source>
</evidence>
<dbReference type="InterPro" id="IPR001750">
    <property type="entry name" value="ND/Mrp_TM"/>
</dbReference>
<comment type="subcellular location">
    <subcellularLocation>
        <location evidence="1 17">Mitochondrion inner membrane</location>
        <topology evidence="1 17">Multi-pass membrane protein</topology>
    </subcellularLocation>
</comment>
<evidence type="ECO:0000256" key="3">
    <source>
        <dbReference type="ARBA" id="ARBA00012944"/>
    </source>
</evidence>
<feature type="transmembrane region" description="Helical" evidence="17">
    <location>
        <begin position="99"/>
        <end position="121"/>
    </location>
</feature>